<dbReference type="Proteomes" id="UP000722989">
    <property type="component" value="Unassembled WGS sequence"/>
</dbReference>
<gene>
    <name evidence="2" type="ORF">HC031_13105</name>
</gene>
<keyword evidence="3" id="KW-1185">Reference proteome</keyword>
<dbReference type="InterPro" id="IPR001387">
    <property type="entry name" value="Cro/C1-type_HTH"/>
</dbReference>
<accession>A0ABX0XZH8</accession>
<dbReference type="InterPro" id="IPR010982">
    <property type="entry name" value="Lambda_DNA-bd_dom_sf"/>
</dbReference>
<proteinExistence type="predicted"/>
<name>A0ABX0XZH8_9ACTN</name>
<evidence type="ECO:0000313" key="2">
    <source>
        <dbReference type="EMBL" id="NJC70644.1"/>
    </source>
</evidence>
<comment type="caution">
    <text evidence="2">The sequence shown here is derived from an EMBL/GenBank/DDBJ whole genome shotgun (WGS) entry which is preliminary data.</text>
</comment>
<dbReference type="Gene3D" id="1.10.260.40">
    <property type="entry name" value="lambda repressor-like DNA-binding domains"/>
    <property type="match status" value="1"/>
</dbReference>
<dbReference type="RefSeq" id="WP_167925545.1">
    <property type="nucleotide sequence ID" value="NZ_JAATVY010000007.1"/>
</dbReference>
<organism evidence="2 3">
    <name type="scientific">Planosporangium thailandense</name>
    <dbReference type="NCBI Taxonomy" id="765197"/>
    <lineage>
        <taxon>Bacteria</taxon>
        <taxon>Bacillati</taxon>
        <taxon>Actinomycetota</taxon>
        <taxon>Actinomycetes</taxon>
        <taxon>Micromonosporales</taxon>
        <taxon>Micromonosporaceae</taxon>
        <taxon>Planosporangium</taxon>
    </lineage>
</organism>
<dbReference type="SUPFAM" id="SSF47413">
    <property type="entry name" value="lambda repressor-like DNA-binding domains"/>
    <property type="match status" value="1"/>
</dbReference>
<sequence length="150" mass="16388">MAESAKQRTLADKINHLFQTVHPASRGPYSNEEVATAIRDRGGPSISATYIWLLRRGERDNPTLKHLEALAAYFGVPAAYFFDDEATERIDAELSMLSAMRDAGVRALAMRMAGLSSRSLQPIADVIERVRELEGLQAADADASGEGTRP</sequence>
<dbReference type="EMBL" id="JAATVY010000007">
    <property type="protein sequence ID" value="NJC70644.1"/>
    <property type="molecule type" value="Genomic_DNA"/>
</dbReference>
<protein>
    <submittedName>
        <fullName evidence="2">Helix-turn-helix transcriptional regulator</fullName>
    </submittedName>
</protein>
<feature type="domain" description="HTH cro/C1-type" evidence="1">
    <location>
        <begin position="46"/>
        <end position="81"/>
    </location>
</feature>
<reference evidence="2 3" key="1">
    <citation type="submission" date="2020-03" db="EMBL/GenBank/DDBJ databases">
        <title>WGS of the type strain of Planosporangium spp.</title>
        <authorList>
            <person name="Thawai C."/>
        </authorList>
    </citation>
    <scope>NUCLEOTIDE SEQUENCE [LARGE SCALE GENOMIC DNA]</scope>
    <source>
        <strain evidence="2 3">TBRC 5610</strain>
    </source>
</reference>
<evidence type="ECO:0000313" key="3">
    <source>
        <dbReference type="Proteomes" id="UP000722989"/>
    </source>
</evidence>
<evidence type="ECO:0000259" key="1">
    <source>
        <dbReference type="PROSITE" id="PS50943"/>
    </source>
</evidence>
<dbReference type="PROSITE" id="PS50943">
    <property type="entry name" value="HTH_CROC1"/>
    <property type="match status" value="1"/>
</dbReference>